<evidence type="ECO:0000313" key="2">
    <source>
        <dbReference type="EMBL" id="STY92935.1"/>
    </source>
</evidence>
<dbReference type="Proteomes" id="UP000254133">
    <property type="component" value="Unassembled WGS sequence"/>
</dbReference>
<dbReference type="EMBL" id="UGPZ01000003">
    <property type="protein sequence ID" value="STY92935.1"/>
    <property type="molecule type" value="Genomic_DNA"/>
</dbReference>
<proteinExistence type="predicted"/>
<feature type="transmembrane region" description="Helical" evidence="1">
    <location>
        <begin position="72"/>
        <end position="100"/>
    </location>
</feature>
<dbReference type="AlphaFoldDB" id="A0A378PXD1"/>
<protein>
    <submittedName>
        <fullName evidence="2">Uncharacterized protein</fullName>
    </submittedName>
</protein>
<sequence>MANKKEILAYAKQHGFIYPKIKVIFGFGLCGGAIGLFIMMFGVFTEGMIKDASGILSRMPTDTTIYSMVSGIFSFLFGGIALGTIFGCIPAFLTGIYCAIFNFIMMKKLDYAHLYVVGTIFSAIYFNHWLNLPDEFWQRMFDLWVWGSIGGISAMICGKFFLPKLPNNF</sequence>
<keyword evidence="1" id="KW-0472">Membrane</keyword>
<dbReference type="RefSeq" id="WP_115369429.1">
    <property type="nucleotide sequence ID" value="NZ_UGPZ01000003.1"/>
</dbReference>
<accession>A0A378PXD1</accession>
<keyword evidence="1" id="KW-0812">Transmembrane</keyword>
<evidence type="ECO:0000256" key="1">
    <source>
        <dbReference type="SAM" id="Phobius"/>
    </source>
</evidence>
<name>A0A378PXD1_MORBO</name>
<reference evidence="2 3" key="1">
    <citation type="submission" date="2018-06" db="EMBL/GenBank/DDBJ databases">
        <authorList>
            <consortium name="Pathogen Informatics"/>
            <person name="Doyle S."/>
        </authorList>
    </citation>
    <scope>NUCLEOTIDE SEQUENCE [LARGE SCALE GENOMIC DNA]</scope>
    <source>
        <strain evidence="2 3">NCTC9426</strain>
    </source>
</reference>
<evidence type="ECO:0000313" key="3">
    <source>
        <dbReference type="Proteomes" id="UP000254133"/>
    </source>
</evidence>
<organism evidence="2 3">
    <name type="scientific">Moraxella bovis</name>
    <dbReference type="NCBI Taxonomy" id="476"/>
    <lineage>
        <taxon>Bacteria</taxon>
        <taxon>Pseudomonadati</taxon>
        <taxon>Pseudomonadota</taxon>
        <taxon>Gammaproteobacteria</taxon>
        <taxon>Moraxellales</taxon>
        <taxon>Moraxellaceae</taxon>
        <taxon>Moraxella</taxon>
    </lineage>
</organism>
<keyword evidence="1" id="KW-1133">Transmembrane helix</keyword>
<feature type="transmembrane region" description="Helical" evidence="1">
    <location>
        <begin position="21"/>
        <end position="44"/>
    </location>
</feature>
<feature type="transmembrane region" description="Helical" evidence="1">
    <location>
        <begin position="112"/>
        <end position="131"/>
    </location>
</feature>
<feature type="transmembrane region" description="Helical" evidence="1">
    <location>
        <begin position="143"/>
        <end position="162"/>
    </location>
</feature>
<gene>
    <name evidence="2" type="ORF">NCTC9426_01650</name>
</gene>